<gene>
    <name evidence="6" type="ORF">H4219_005901</name>
</gene>
<name>A0A9W7ZM47_9FUNG</name>
<keyword evidence="4" id="KW-0732">Signal</keyword>
<dbReference type="Gene3D" id="2.40.10.10">
    <property type="entry name" value="Trypsin-like serine proteases"/>
    <property type="match status" value="1"/>
</dbReference>
<evidence type="ECO:0000313" key="7">
    <source>
        <dbReference type="Proteomes" id="UP001150538"/>
    </source>
</evidence>
<dbReference type="InterPro" id="IPR018114">
    <property type="entry name" value="TRYPSIN_HIS"/>
</dbReference>
<sequence length="345" mass="36777">MLPIAVIAVSLLCLAAVTSNAAGIQQQAEELKKRIVNGSGVGQHQYPFAVRLTTTFNPGSGVFIVCGGTIIAKNAVLTAAHCVQAGESSTPVSPSQINVGAGSSNVGELEQFRVRQVFRHPNYKAQSNQLQGDIAILILEEELPFSDKINSINLASGPANWGVTYQALGYGKTSDGGPLSQQLLSASFRLYSNPVDYCDFFFPGYGSPSSSVVCFEYDEGSSDFCNGDSGGALVAQGSSGLEIYGISSFGVTRRSNRRRDLGGPLYERNLDNNRLCGNKNTIDIFTAVYSYRDYINQSIRSAGPSKPYSGGNNNNNNQGDNNQGDNNNNNNQGQNPDAPHTCACQ</sequence>
<evidence type="ECO:0000256" key="3">
    <source>
        <dbReference type="SAM" id="MobiDB-lite"/>
    </source>
</evidence>
<dbReference type="PROSITE" id="PS50240">
    <property type="entry name" value="TRYPSIN_DOM"/>
    <property type="match status" value="1"/>
</dbReference>
<feature type="signal peptide" evidence="4">
    <location>
        <begin position="1"/>
        <end position="21"/>
    </location>
</feature>
<evidence type="ECO:0000256" key="4">
    <source>
        <dbReference type="SAM" id="SignalP"/>
    </source>
</evidence>
<organism evidence="6 7">
    <name type="scientific">Mycoemilia scoparia</name>
    <dbReference type="NCBI Taxonomy" id="417184"/>
    <lineage>
        <taxon>Eukaryota</taxon>
        <taxon>Fungi</taxon>
        <taxon>Fungi incertae sedis</taxon>
        <taxon>Zoopagomycota</taxon>
        <taxon>Kickxellomycotina</taxon>
        <taxon>Kickxellomycetes</taxon>
        <taxon>Kickxellales</taxon>
        <taxon>Kickxellaceae</taxon>
        <taxon>Mycoemilia</taxon>
    </lineage>
</organism>
<keyword evidence="2" id="KW-1015">Disulfide bond</keyword>
<dbReference type="Proteomes" id="UP001150538">
    <property type="component" value="Unassembled WGS sequence"/>
</dbReference>
<feature type="region of interest" description="Disordered" evidence="3">
    <location>
        <begin position="300"/>
        <end position="345"/>
    </location>
</feature>
<dbReference type="Pfam" id="PF00089">
    <property type="entry name" value="Trypsin"/>
    <property type="match status" value="1"/>
</dbReference>
<dbReference type="InterPro" id="IPR043504">
    <property type="entry name" value="Peptidase_S1_PA_chymotrypsin"/>
</dbReference>
<dbReference type="InterPro" id="IPR009003">
    <property type="entry name" value="Peptidase_S1_PA"/>
</dbReference>
<dbReference type="OrthoDB" id="6380398at2759"/>
<dbReference type="PRINTS" id="PR00722">
    <property type="entry name" value="CHYMOTRYPSIN"/>
</dbReference>
<dbReference type="InterPro" id="IPR001314">
    <property type="entry name" value="Peptidase_S1A"/>
</dbReference>
<keyword evidence="7" id="KW-1185">Reference proteome</keyword>
<dbReference type="FunFam" id="2.40.10.10:FF:000068">
    <property type="entry name" value="transmembrane protease serine 2"/>
    <property type="match status" value="1"/>
</dbReference>
<dbReference type="InterPro" id="IPR050430">
    <property type="entry name" value="Peptidase_S1"/>
</dbReference>
<dbReference type="EMBL" id="JANBPU010000435">
    <property type="protein sequence ID" value="KAJ1911556.1"/>
    <property type="molecule type" value="Genomic_DNA"/>
</dbReference>
<accession>A0A9W7ZM47</accession>
<dbReference type="GO" id="GO:0004252">
    <property type="term" value="F:serine-type endopeptidase activity"/>
    <property type="evidence" value="ECO:0007669"/>
    <property type="project" value="InterPro"/>
</dbReference>
<feature type="chain" id="PRO_5040777487" description="Peptidase S1 domain-containing protein" evidence="4">
    <location>
        <begin position="22"/>
        <end position="345"/>
    </location>
</feature>
<dbReference type="SUPFAM" id="SSF50494">
    <property type="entry name" value="Trypsin-like serine proteases"/>
    <property type="match status" value="1"/>
</dbReference>
<comment type="similarity">
    <text evidence="1">Belongs to the peptidase S1 family.</text>
</comment>
<dbReference type="PANTHER" id="PTHR24276">
    <property type="entry name" value="POLYSERASE-RELATED"/>
    <property type="match status" value="1"/>
</dbReference>
<reference evidence="6" key="1">
    <citation type="submission" date="2022-07" db="EMBL/GenBank/DDBJ databases">
        <title>Phylogenomic reconstructions and comparative analyses of Kickxellomycotina fungi.</title>
        <authorList>
            <person name="Reynolds N.K."/>
            <person name="Stajich J.E."/>
            <person name="Barry K."/>
            <person name="Grigoriev I.V."/>
            <person name="Crous P."/>
            <person name="Smith M.E."/>
        </authorList>
    </citation>
    <scope>NUCLEOTIDE SEQUENCE</scope>
    <source>
        <strain evidence="6">NBRC 100468</strain>
    </source>
</reference>
<dbReference type="InterPro" id="IPR001254">
    <property type="entry name" value="Trypsin_dom"/>
</dbReference>
<feature type="compositionally biased region" description="Low complexity" evidence="3">
    <location>
        <begin position="310"/>
        <end position="335"/>
    </location>
</feature>
<evidence type="ECO:0000256" key="2">
    <source>
        <dbReference type="ARBA" id="ARBA00023157"/>
    </source>
</evidence>
<dbReference type="CDD" id="cd00190">
    <property type="entry name" value="Tryp_SPc"/>
    <property type="match status" value="1"/>
</dbReference>
<dbReference type="AlphaFoldDB" id="A0A9W7ZM47"/>
<dbReference type="PANTHER" id="PTHR24276:SF91">
    <property type="entry name" value="AT26814P-RELATED"/>
    <property type="match status" value="1"/>
</dbReference>
<proteinExistence type="inferred from homology"/>
<dbReference type="SMART" id="SM00020">
    <property type="entry name" value="Tryp_SPc"/>
    <property type="match status" value="1"/>
</dbReference>
<feature type="domain" description="Peptidase S1" evidence="5">
    <location>
        <begin position="35"/>
        <end position="300"/>
    </location>
</feature>
<dbReference type="GO" id="GO:0006508">
    <property type="term" value="P:proteolysis"/>
    <property type="evidence" value="ECO:0007669"/>
    <property type="project" value="InterPro"/>
</dbReference>
<evidence type="ECO:0000256" key="1">
    <source>
        <dbReference type="ARBA" id="ARBA00007664"/>
    </source>
</evidence>
<comment type="caution">
    <text evidence="6">The sequence shown here is derived from an EMBL/GenBank/DDBJ whole genome shotgun (WGS) entry which is preliminary data.</text>
</comment>
<evidence type="ECO:0000313" key="6">
    <source>
        <dbReference type="EMBL" id="KAJ1911556.1"/>
    </source>
</evidence>
<dbReference type="PROSITE" id="PS00134">
    <property type="entry name" value="TRYPSIN_HIS"/>
    <property type="match status" value="1"/>
</dbReference>
<protein>
    <recommendedName>
        <fullName evidence="5">Peptidase S1 domain-containing protein</fullName>
    </recommendedName>
</protein>
<evidence type="ECO:0000259" key="5">
    <source>
        <dbReference type="PROSITE" id="PS50240"/>
    </source>
</evidence>